<dbReference type="AlphaFoldDB" id="A0AAD4C924"/>
<dbReference type="PANTHER" id="PTHR37536">
    <property type="entry name" value="PUTATIVE (AFU_ORTHOLOGUE AFUA_3G02970)-RELATED"/>
    <property type="match status" value="1"/>
</dbReference>
<evidence type="ECO:0000256" key="1">
    <source>
        <dbReference type="SAM" id="SignalP"/>
    </source>
</evidence>
<keyword evidence="3" id="KW-1185">Reference proteome</keyword>
<dbReference type="InterPro" id="IPR038656">
    <property type="entry name" value="Peptidase_G1_sf"/>
</dbReference>
<name>A0AAD4C924_BOLED</name>
<dbReference type="CDD" id="cd13426">
    <property type="entry name" value="Peptidase_G1"/>
    <property type="match status" value="1"/>
</dbReference>
<gene>
    <name evidence="2" type="ORF">L210DRAFT_3518717</name>
</gene>
<evidence type="ECO:0000313" key="3">
    <source>
        <dbReference type="Proteomes" id="UP001194468"/>
    </source>
</evidence>
<feature type="chain" id="PRO_5042132090" evidence="1">
    <location>
        <begin position="20"/>
        <end position="243"/>
    </location>
</feature>
<reference evidence="2" key="1">
    <citation type="submission" date="2019-10" db="EMBL/GenBank/DDBJ databases">
        <authorList>
            <consortium name="DOE Joint Genome Institute"/>
            <person name="Kuo A."/>
            <person name="Miyauchi S."/>
            <person name="Kiss E."/>
            <person name="Drula E."/>
            <person name="Kohler A."/>
            <person name="Sanchez-Garcia M."/>
            <person name="Andreopoulos B."/>
            <person name="Barry K.W."/>
            <person name="Bonito G."/>
            <person name="Buee M."/>
            <person name="Carver A."/>
            <person name="Chen C."/>
            <person name="Cichocki N."/>
            <person name="Clum A."/>
            <person name="Culley D."/>
            <person name="Crous P.W."/>
            <person name="Fauchery L."/>
            <person name="Girlanda M."/>
            <person name="Hayes R."/>
            <person name="Keri Z."/>
            <person name="LaButti K."/>
            <person name="Lipzen A."/>
            <person name="Lombard V."/>
            <person name="Magnuson J."/>
            <person name="Maillard F."/>
            <person name="Morin E."/>
            <person name="Murat C."/>
            <person name="Nolan M."/>
            <person name="Ohm R."/>
            <person name="Pangilinan J."/>
            <person name="Pereira M."/>
            <person name="Perotto S."/>
            <person name="Peter M."/>
            <person name="Riley R."/>
            <person name="Sitrit Y."/>
            <person name="Stielow B."/>
            <person name="Szollosi G."/>
            <person name="Zifcakova L."/>
            <person name="Stursova M."/>
            <person name="Spatafora J.W."/>
            <person name="Tedersoo L."/>
            <person name="Vaario L.-M."/>
            <person name="Yamada A."/>
            <person name="Yan M."/>
            <person name="Wang P."/>
            <person name="Xu J."/>
            <person name="Bruns T."/>
            <person name="Baldrian P."/>
            <person name="Vilgalys R."/>
            <person name="Henrissat B."/>
            <person name="Grigoriev I.V."/>
            <person name="Hibbett D."/>
            <person name="Nagy L.G."/>
            <person name="Martin F.M."/>
        </authorList>
    </citation>
    <scope>NUCLEOTIDE SEQUENCE</scope>
    <source>
        <strain evidence="2">BED1</strain>
    </source>
</reference>
<dbReference type="GO" id="GO:0070007">
    <property type="term" value="F:glutamic-type endopeptidase activity"/>
    <property type="evidence" value="ECO:0007669"/>
    <property type="project" value="InterPro"/>
</dbReference>
<dbReference type="Proteomes" id="UP001194468">
    <property type="component" value="Unassembled WGS sequence"/>
</dbReference>
<keyword evidence="1" id="KW-0732">Signal</keyword>
<accession>A0AAD4C924</accession>
<organism evidence="2 3">
    <name type="scientific">Boletus edulis BED1</name>
    <dbReference type="NCBI Taxonomy" id="1328754"/>
    <lineage>
        <taxon>Eukaryota</taxon>
        <taxon>Fungi</taxon>
        <taxon>Dikarya</taxon>
        <taxon>Basidiomycota</taxon>
        <taxon>Agaricomycotina</taxon>
        <taxon>Agaricomycetes</taxon>
        <taxon>Agaricomycetidae</taxon>
        <taxon>Boletales</taxon>
        <taxon>Boletineae</taxon>
        <taxon>Boletaceae</taxon>
        <taxon>Boletoideae</taxon>
        <taxon>Boletus</taxon>
    </lineage>
</organism>
<protein>
    <submittedName>
        <fullName evidence="2">Peptidase G1</fullName>
    </submittedName>
</protein>
<dbReference type="GO" id="GO:0006508">
    <property type="term" value="P:proteolysis"/>
    <property type="evidence" value="ECO:0007669"/>
    <property type="project" value="InterPro"/>
</dbReference>
<feature type="signal peptide" evidence="1">
    <location>
        <begin position="1"/>
        <end position="19"/>
    </location>
</feature>
<reference evidence="2" key="2">
    <citation type="journal article" date="2020" name="Nat. Commun.">
        <title>Large-scale genome sequencing of mycorrhizal fungi provides insights into the early evolution of symbiotic traits.</title>
        <authorList>
            <person name="Miyauchi S."/>
            <person name="Kiss E."/>
            <person name="Kuo A."/>
            <person name="Drula E."/>
            <person name="Kohler A."/>
            <person name="Sanchez-Garcia M."/>
            <person name="Morin E."/>
            <person name="Andreopoulos B."/>
            <person name="Barry K.W."/>
            <person name="Bonito G."/>
            <person name="Buee M."/>
            <person name="Carver A."/>
            <person name="Chen C."/>
            <person name="Cichocki N."/>
            <person name="Clum A."/>
            <person name="Culley D."/>
            <person name="Crous P.W."/>
            <person name="Fauchery L."/>
            <person name="Girlanda M."/>
            <person name="Hayes R.D."/>
            <person name="Keri Z."/>
            <person name="LaButti K."/>
            <person name="Lipzen A."/>
            <person name="Lombard V."/>
            <person name="Magnuson J."/>
            <person name="Maillard F."/>
            <person name="Murat C."/>
            <person name="Nolan M."/>
            <person name="Ohm R.A."/>
            <person name="Pangilinan J."/>
            <person name="Pereira M.F."/>
            <person name="Perotto S."/>
            <person name="Peter M."/>
            <person name="Pfister S."/>
            <person name="Riley R."/>
            <person name="Sitrit Y."/>
            <person name="Stielow J.B."/>
            <person name="Szollosi G."/>
            <person name="Zifcakova L."/>
            <person name="Stursova M."/>
            <person name="Spatafora J.W."/>
            <person name="Tedersoo L."/>
            <person name="Vaario L.M."/>
            <person name="Yamada A."/>
            <person name="Yan M."/>
            <person name="Wang P."/>
            <person name="Xu J."/>
            <person name="Bruns T."/>
            <person name="Baldrian P."/>
            <person name="Vilgalys R."/>
            <person name="Dunand C."/>
            <person name="Henrissat B."/>
            <person name="Grigoriev I.V."/>
            <person name="Hibbett D."/>
            <person name="Nagy L.G."/>
            <person name="Martin F.M."/>
        </authorList>
    </citation>
    <scope>NUCLEOTIDE SEQUENCE</scope>
    <source>
        <strain evidence="2">BED1</strain>
    </source>
</reference>
<proteinExistence type="predicted"/>
<sequence length="243" mass="26787">MHFSSLLISSFLLAPAVLAERPREFRRSLLDLVEKRNNVEVNTIYAGATLTLEQDDKSFYSVSGTLTVPNLSGQDGTINSAFVGIYSDGCTPYFRSGITFQLLPKGAFMYNAWYELYLSDPQPLPDITMSPGDVLEIEVTVSELNMLGHVDFKNQSKNQTSSQTILSQHAFCSKSVGWFVQAYPNTQLANFGTIAFEDAVATRNDGVTYRPLGATIYDIEQNGQNVTSVSVDENSVTIKYTGT</sequence>
<dbReference type="PANTHER" id="PTHR37536:SF1">
    <property type="entry name" value="ASPERGILLOPEPSIN, PUTAITVE (AFU_ORTHOLOGUE AFUA_7G01200)"/>
    <property type="match status" value="1"/>
</dbReference>
<dbReference type="InterPro" id="IPR000250">
    <property type="entry name" value="Peptidase_G1"/>
</dbReference>
<dbReference type="InterPro" id="IPR013320">
    <property type="entry name" value="ConA-like_dom_sf"/>
</dbReference>
<comment type="caution">
    <text evidence="2">The sequence shown here is derived from an EMBL/GenBank/DDBJ whole genome shotgun (WGS) entry which is preliminary data.</text>
</comment>
<dbReference type="Gene3D" id="2.60.120.700">
    <property type="entry name" value="Peptidase G1"/>
    <property type="match status" value="1"/>
</dbReference>
<dbReference type="EMBL" id="WHUW01000001">
    <property type="protein sequence ID" value="KAF8452472.1"/>
    <property type="molecule type" value="Genomic_DNA"/>
</dbReference>
<evidence type="ECO:0000313" key="2">
    <source>
        <dbReference type="EMBL" id="KAF8452472.1"/>
    </source>
</evidence>
<dbReference type="SUPFAM" id="SSF49899">
    <property type="entry name" value="Concanavalin A-like lectins/glucanases"/>
    <property type="match status" value="1"/>
</dbReference>
<dbReference type="Pfam" id="PF01828">
    <property type="entry name" value="Peptidase_A4"/>
    <property type="match status" value="1"/>
</dbReference>